<evidence type="ECO:0000313" key="3">
    <source>
        <dbReference type="Proteomes" id="UP001321760"/>
    </source>
</evidence>
<sequence length="258" mass="27763">MAERDEAASTTGSHTTYESDSEFTVGHGSLETGTSVCDETPKPKLYTGNDFFKKAGPGLSKFMRTHGYKQASSVKDDESLPPRVVMPANVPEGTNSQPGHQGSDDHGRGCKIPQAIPKHVAPEPTAAAPNRRPTWDERVARLLNAANDFQVTRGRDYSGKYPPLVSEAADAPPPPRRLDLDWRVAHRSNAPAPRPLAAADTFGPVPRHSKTFKATMAPQYAKGGTNASSSKDVGRRNSSTEEVGKTSENAEASAHRSY</sequence>
<dbReference type="EMBL" id="MU865957">
    <property type="protein sequence ID" value="KAK4446461.1"/>
    <property type="molecule type" value="Genomic_DNA"/>
</dbReference>
<dbReference type="Proteomes" id="UP001321760">
    <property type="component" value="Unassembled WGS sequence"/>
</dbReference>
<name>A0AAV9GFM8_9PEZI</name>
<feature type="compositionally biased region" description="Polar residues" evidence="1">
    <location>
        <begin position="8"/>
        <end position="18"/>
    </location>
</feature>
<organism evidence="2 3">
    <name type="scientific">Podospora aff. communis PSN243</name>
    <dbReference type="NCBI Taxonomy" id="3040156"/>
    <lineage>
        <taxon>Eukaryota</taxon>
        <taxon>Fungi</taxon>
        <taxon>Dikarya</taxon>
        <taxon>Ascomycota</taxon>
        <taxon>Pezizomycotina</taxon>
        <taxon>Sordariomycetes</taxon>
        <taxon>Sordariomycetidae</taxon>
        <taxon>Sordariales</taxon>
        <taxon>Podosporaceae</taxon>
        <taxon>Podospora</taxon>
    </lineage>
</organism>
<dbReference type="AlphaFoldDB" id="A0AAV9GFM8"/>
<evidence type="ECO:0000256" key="1">
    <source>
        <dbReference type="SAM" id="MobiDB-lite"/>
    </source>
</evidence>
<gene>
    <name evidence="2" type="ORF">QBC34DRAFT_383355</name>
</gene>
<feature type="region of interest" description="Disordered" evidence="1">
    <location>
        <begin position="1"/>
        <end position="133"/>
    </location>
</feature>
<protein>
    <submittedName>
        <fullName evidence="2">Uncharacterized protein</fullName>
    </submittedName>
</protein>
<keyword evidence="3" id="KW-1185">Reference proteome</keyword>
<feature type="region of interest" description="Disordered" evidence="1">
    <location>
        <begin position="153"/>
        <end position="175"/>
    </location>
</feature>
<proteinExistence type="predicted"/>
<reference evidence="2" key="2">
    <citation type="submission" date="2023-05" db="EMBL/GenBank/DDBJ databases">
        <authorList>
            <consortium name="Lawrence Berkeley National Laboratory"/>
            <person name="Steindorff A."/>
            <person name="Hensen N."/>
            <person name="Bonometti L."/>
            <person name="Westerberg I."/>
            <person name="Brannstrom I.O."/>
            <person name="Guillou S."/>
            <person name="Cros-Aarteil S."/>
            <person name="Calhoun S."/>
            <person name="Haridas S."/>
            <person name="Kuo A."/>
            <person name="Mondo S."/>
            <person name="Pangilinan J."/>
            <person name="Riley R."/>
            <person name="Labutti K."/>
            <person name="Andreopoulos B."/>
            <person name="Lipzen A."/>
            <person name="Chen C."/>
            <person name="Yanf M."/>
            <person name="Daum C."/>
            <person name="Ng V."/>
            <person name="Clum A."/>
            <person name="Ohm R."/>
            <person name="Martin F."/>
            <person name="Silar P."/>
            <person name="Natvig D."/>
            <person name="Lalanne C."/>
            <person name="Gautier V."/>
            <person name="Ament-Velasquez S.L."/>
            <person name="Kruys A."/>
            <person name="Hutchinson M.I."/>
            <person name="Powell A.J."/>
            <person name="Barry K."/>
            <person name="Miller A.N."/>
            <person name="Grigoriev I.V."/>
            <person name="Debuchy R."/>
            <person name="Gladieux P."/>
            <person name="Thoren M.H."/>
            <person name="Johannesson H."/>
        </authorList>
    </citation>
    <scope>NUCLEOTIDE SEQUENCE</scope>
    <source>
        <strain evidence="2">PSN243</strain>
    </source>
</reference>
<comment type="caution">
    <text evidence="2">The sequence shown here is derived from an EMBL/GenBank/DDBJ whole genome shotgun (WGS) entry which is preliminary data.</text>
</comment>
<evidence type="ECO:0000313" key="2">
    <source>
        <dbReference type="EMBL" id="KAK4446461.1"/>
    </source>
</evidence>
<accession>A0AAV9GFM8</accession>
<reference evidence="2" key="1">
    <citation type="journal article" date="2023" name="Mol. Phylogenet. Evol.">
        <title>Genome-scale phylogeny and comparative genomics of the fungal order Sordariales.</title>
        <authorList>
            <person name="Hensen N."/>
            <person name="Bonometti L."/>
            <person name="Westerberg I."/>
            <person name="Brannstrom I.O."/>
            <person name="Guillou S."/>
            <person name="Cros-Aarteil S."/>
            <person name="Calhoun S."/>
            <person name="Haridas S."/>
            <person name="Kuo A."/>
            <person name="Mondo S."/>
            <person name="Pangilinan J."/>
            <person name="Riley R."/>
            <person name="LaButti K."/>
            <person name="Andreopoulos B."/>
            <person name="Lipzen A."/>
            <person name="Chen C."/>
            <person name="Yan M."/>
            <person name="Daum C."/>
            <person name="Ng V."/>
            <person name="Clum A."/>
            <person name="Steindorff A."/>
            <person name="Ohm R.A."/>
            <person name="Martin F."/>
            <person name="Silar P."/>
            <person name="Natvig D.O."/>
            <person name="Lalanne C."/>
            <person name="Gautier V."/>
            <person name="Ament-Velasquez S.L."/>
            <person name="Kruys A."/>
            <person name="Hutchinson M.I."/>
            <person name="Powell A.J."/>
            <person name="Barry K."/>
            <person name="Miller A.N."/>
            <person name="Grigoriev I.V."/>
            <person name="Debuchy R."/>
            <person name="Gladieux P."/>
            <person name="Hiltunen Thoren M."/>
            <person name="Johannesson H."/>
        </authorList>
    </citation>
    <scope>NUCLEOTIDE SEQUENCE</scope>
    <source>
        <strain evidence="2">PSN243</strain>
    </source>
</reference>
<feature type="compositionally biased region" description="Basic and acidic residues" evidence="1">
    <location>
        <begin position="232"/>
        <end position="245"/>
    </location>
</feature>
<feature type="region of interest" description="Disordered" evidence="1">
    <location>
        <begin position="189"/>
        <end position="258"/>
    </location>
</feature>